<protein>
    <submittedName>
        <fullName evidence="1">Uncharacterized protein</fullName>
    </submittedName>
</protein>
<dbReference type="EMBL" id="CM040458">
    <property type="protein sequence ID" value="MCI4378185.1"/>
    <property type="molecule type" value="Genomic_DNA"/>
</dbReference>
<comment type="caution">
    <text evidence="1">The sequence shown here is derived from an EMBL/GenBank/DDBJ whole genome shotgun (WGS) entry which is preliminary data.</text>
</comment>
<sequence>MSVFLLLLILGEVLLPDLTCASRVRRQTTKVRISAIGDTIMLKFLQPHMDTKLEGYILGYGSNLFSKQFIQLPEDGEPYETEIDAEPKYLVAVQPVRGEDVKKQCTGKETLEKPLHLVIGSVTPNSVMLSWGTLLNTLSTETNLDDCIEDGHYTVRYREKEPKKKWNYQTCPTTDTIIDQLKPDTPYEFGVRAESDNISGAWSPPVIHNTADIDVHKSLKPENILRPKRPITEIPQAFSPSVPILHSVTQSRPTSLLRQTAPPPIPRVTLGTGSDGIRTSRPSEDSLFLTQTLTSSHTPMSNLKNTNILQTHHSTISSLSITTQQPLHTNQSQLTTSKTLFNTPKTQTNTTKTVSSTVKAQPNLTHKKRTQLHNTVHPQHESSTSTIQHRMTQFQRHTAKYPLRTAQPKSRSLQSYTIHPQTSINQSQHSTAKGQLKMTQNKFTTLEPITTQFQPHETQPQSITSQTNITHPKPIATQSPPHTTQTQSITTQSQPHTTQPQSNTEQSQPHTTQPKPCATQSPPHTTQPQSIATQSQPHTTQSQTNTVKYYPRAGQPQSSTIQSQPHTTQPQSIAAQSQTHATQFQTNTVKYYPRTGQPQSSTIQSQPHTTQPQSIAAQSQTHATQFQTNTVKYYPRTGQPQSSTIQSQPHTTQSQSIAAQSQTHATQFQTSTVKYHPRTAQPQPQPTPTQSQPDISQPITTHSQPHPTQSQNSTVIHRPGTTQTQPTITRSHPDTMQSQLHTVQPQPIKTQSNPTEHKAKSQTKTMQPKLIKTQSKPRKNQQKPRAPQSRTAQPQPTTTQSSTAKYQHNFRSHQQAVKNQHHKYKIKPKFTHEPNTSYQFNTTLEGLSTTEFQQQPDHHPTSATIKHSNINTWQNGKTKLTLMSKPKQPVQTPSEKSNTQNSPWGEKKLVNKMLPVSKMAPSQSLDGHLTKPVLVSGATNRNQGQDMSSPSASVARTSAPTVTKRVSPVSVPNPIRLPPTHSNSSIKSAQASHDEKHKGQLWDKPYKRIKKKPESSKRKTPNQVDKDDDKVIDLKQVDALPILKPSEAPPTTEINQSPTPTTTPFFAFNGSRYNLGDNSSVFSSVPISEVDPMGKKRFVAPHVIYQIDKPPEQPCSVTHSLSFFPDEENGVTNISGPPKTPPTNLTVVTVEGCPSFVILDWEKTDNETTEYEVTSSVVSPNGHVVSVVKTNQTHTAVENLKPESSYEFTVTPKNELGSGPSSESVSFSTESADPRVSEVPTGKNAIWSSFSFDADSYSECTGTQYVKRTWYRKFVGIQLCNSLRYKIYLSDSLKGKFYNIGDETGYGEDHCQFVDSFLDGRTGGLMPPYQLPLKQGYFRAMRQEPVKFGKIGGSTQINYVAWYECGVPIPGSW</sequence>
<name>A0ACC5WH53_PANGG</name>
<evidence type="ECO:0000313" key="1">
    <source>
        <dbReference type="EMBL" id="MCI4378185.1"/>
    </source>
</evidence>
<accession>A0ACC5WH53</accession>
<reference evidence="1 2" key="1">
    <citation type="journal article" date="2022" name="bioRxiv">
        <title>An ancient truncated duplication of the anti-Mullerian hormone receptor type 2 gene is a potential conserved master sex determinant in the Pangasiidae catfish family.</title>
        <authorList>
            <person name="Wen M."/>
            <person name="Pan Q."/>
            <person name="Jouanno E."/>
            <person name="Montfort J."/>
            <person name="Zahm M."/>
            <person name="Cabau C."/>
            <person name="Klopp C."/>
            <person name="Iampietro C."/>
            <person name="Roques C."/>
            <person name="Bouchez O."/>
            <person name="Castinel A."/>
            <person name="Donnadieu C."/>
            <person name="Parrinello H."/>
            <person name="Poncet C."/>
            <person name="Belmonte E."/>
            <person name="Gautier V."/>
            <person name="Avarre J.-C."/>
            <person name="Dugue R."/>
            <person name="Gustiano R."/>
            <person name="Ha T.T.T."/>
            <person name="Campet M."/>
            <person name="Sriphairoj K."/>
            <person name="Ribolli J."/>
            <person name="de Almeida F.L."/>
            <person name="Desvignes T."/>
            <person name="Postlethwait J.H."/>
            <person name="Bucao C.F."/>
            <person name="Robinson-Rechavi M."/>
            <person name="Bobe J."/>
            <person name="Herpin A."/>
            <person name="Guiguen Y."/>
        </authorList>
    </citation>
    <scope>NUCLEOTIDE SEQUENCE [LARGE SCALE GENOMIC DNA]</scope>
    <source>
        <strain evidence="1">YG-Dec2019</strain>
    </source>
</reference>
<gene>
    <name evidence="1" type="ORF">PGIGA_G00213030</name>
</gene>
<organism evidence="1 2">
    <name type="scientific">Pangasianodon gigas</name>
    <name type="common">Mekong giant catfish</name>
    <name type="synonym">Pangasius gigas</name>
    <dbReference type="NCBI Taxonomy" id="30993"/>
    <lineage>
        <taxon>Eukaryota</taxon>
        <taxon>Metazoa</taxon>
        <taxon>Chordata</taxon>
        <taxon>Craniata</taxon>
        <taxon>Vertebrata</taxon>
        <taxon>Euteleostomi</taxon>
        <taxon>Actinopterygii</taxon>
        <taxon>Neopterygii</taxon>
        <taxon>Teleostei</taxon>
        <taxon>Ostariophysi</taxon>
        <taxon>Siluriformes</taxon>
        <taxon>Pangasiidae</taxon>
        <taxon>Pangasianodon</taxon>
    </lineage>
</organism>
<dbReference type="Proteomes" id="UP000829447">
    <property type="component" value="Linkage Group LG5"/>
</dbReference>
<proteinExistence type="predicted"/>
<evidence type="ECO:0000313" key="2">
    <source>
        <dbReference type="Proteomes" id="UP000829447"/>
    </source>
</evidence>
<keyword evidence="2" id="KW-1185">Reference proteome</keyword>